<reference evidence="9 10" key="1">
    <citation type="journal article" date="2022" name="Genome Biol. Evol.">
        <title>Host diet, physiology and behaviors set the stage for Lachnospiraceae cladogenesis.</title>
        <authorList>
            <person name="Vera-Ponce De Leon A."/>
            <person name="Schneider M."/>
            <person name="Jahnes B.C."/>
            <person name="Sadowski V."/>
            <person name="Camuy-Velez L.A."/>
            <person name="Duan J."/>
            <person name="Sabree Z.L."/>
        </authorList>
    </citation>
    <scope>NUCLEOTIDE SEQUENCE [LARGE SCALE GENOMIC DNA]</scope>
    <source>
        <strain evidence="9 10">PAL227</strain>
    </source>
</reference>
<dbReference type="SMART" id="SM00793">
    <property type="entry name" value="AgrB"/>
    <property type="match status" value="1"/>
</dbReference>
<gene>
    <name evidence="9" type="ORF">NK118_14765</name>
</gene>
<feature type="transmembrane region" description="Helical" evidence="8">
    <location>
        <begin position="43"/>
        <end position="65"/>
    </location>
</feature>
<dbReference type="EMBL" id="JAMZFV010000041">
    <property type="protein sequence ID" value="MCP1111514.1"/>
    <property type="molecule type" value="Genomic_DNA"/>
</dbReference>
<evidence type="ECO:0000313" key="10">
    <source>
        <dbReference type="Proteomes" id="UP001523565"/>
    </source>
</evidence>
<dbReference type="InterPro" id="IPR006741">
    <property type="entry name" value="AgrB"/>
</dbReference>
<keyword evidence="6 8" id="KW-1133">Transmembrane helix</keyword>
<organism evidence="9 10">
    <name type="scientific">Ohessyouella blattaphilus</name>
    <dbReference type="NCBI Taxonomy" id="2949333"/>
    <lineage>
        <taxon>Bacteria</taxon>
        <taxon>Bacillati</taxon>
        <taxon>Bacillota</taxon>
        <taxon>Clostridia</taxon>
        <taxon>Lachnospirales</taxon>
        <taxon>Lachnospiraceae</taxon>
        <taxon>Ohessyouella</taxon>
    </lineage>
</organism>
<evidence type="ECO:0000256" key="5">
    <source>
        <dbReference type="ARBA" id="ARBA00022801"/>
    </source>
</evidence>
<keyword evidence="5" id="KW-0378">Hydrolase</keyword>
<sequence length="201" mass="22682">MKRIASGLAIRITKGNNNQELFEVYSYCFQVIMETLVTMMTNIIIALWLKMLLEYIILIVIFVSVRSCMGGLHMSTFFRCYIFTNFAIALTLVSTKICLLNNPINTLVTMCCVLAVYYFAPVQSINRPLSDCEKTAIKIRLRQILLRVGFLAIAAFLLKSNFFLLILRGTMILALITEIAGIIKNYIDSSGININSKPKSV</sequence>
<evidence type="ECO:0000256" key="6">
    <source>
        <dbReference type="ARBA" id="ARBA00022989"/>
    </source>
</evidence>
<dbReference type="Proteomes" id="UP001523565">
    <property type="component" value="Unassembled WGS sequence"/>
</dbReference>
<accession>A0ABT1EM19</accession>
<evidence type="ECO:0000313" key="9">
    <source>
        <dbReference type="EMBL" id="MCP1111514.1"/>
    </source>
</evidence>
<proteinExistence type="predicted"/>
<evidence type="ECO:0000256" key="3">
    <source>
        <dbReference type="ARBA" id="ARBA00022670"/>
    </source>
</evidence>
<feature type="transmembrane region" description="Helical" evidence="8">
    <location>
        <begin position="141"/>
        <end position="158"/>
    </location>
</feature>
<evidence type="ECO:0000256" key="8">
    <source>
        <dbReference type="SAM" id="Phobius"/>
    </source>
</evidence>
<keyword evidence="10" id="KW-1185">Reference proteome</keyword>
<feature type="transmembrane region" description="Helical" evidence="8">
    <location>
        <begin position="103"/>
        <end position="120"/>
    </location>
</feature>
<dbReference type="Pfam" id="PF04647">
    <property type="entry name" value="AgrB"/>
    <property type="match status" value="1"/>
</dbReference>
<evidence type="ECO:0000256" key="4">
    <source>
        <dbReference type="ARBA" id="ARBA00022692"/>
    </source>
</evidence>
<evidence type="ECO:0000256" key="2">
    <source>
        <dbReference type="ARBA" id="ARBA00022654"/>
    </source>
</evidence>
<keyword evidence="3" id="KW-0645">Protease</keyword>
<evidence type="ECO:0000256" key="7">
    <source>
        <dbReference type="ARBA" id="ARBA00023136"/>
    </source>
</evidence>
<name>A0ABT1EM19_9FIRM</name>
<dbReference type="RefSeq" id="WP_262070373.1">
    <property type="nucleotide sequence ID" value="NZ_JAMXOC010000041.1"/>
</dbReference>
<keyword evidence="7 8" id="KW-0472">Membrane</keyword>
<keyword evidence="1" id="KW-1003">Cell membrane</keyword>
<evidence type="ECO:0000256" key="1">
    <source>
        <dbReference type="ARBA" id="ARBA00022475"/>
    </source>
</evidence>
<keyword evidence="2" id="KW-0673">Quorum sensing</keyword>
<feature type="transmembrane region" description="Helical" evidence="8">
    <location>
        <begin position="77"/>
        <end position="97"/>
    </location>
</feature>
<comment type="caution">
    <text evidence="9">The sequence shown here is derived from an EMBL/GenBank/DDBJ whole genome shotgun (WGS) entry which is preliminary data.</text>
</comment>
<keyword evidence="4 8" id="KW-0812">Transmembrane</keyword>
<protein>
    <submittedName>
        <fullName evidence="9">Accessory gene regulator B family protein</fullName>
    </submittedName>
</protein>